<evidence type="ECO:0000256" key="12">
    <source>
        <dbReference type="PROSITE-ProRule" id="PRU00182"/>
    </source>
</evidence>
<accession>A0A372MJ42</accession>
<evidence type="ECO:0000256" key="1">
    <source>
        <dbReference type="ARBA" id="ARBA00004496"/>
    </source>
</evidence>
<evidence type="ECO:0000256" key="2">
    <source>
        <dbReference type="ARBA" id="ARBA00022490"/>
    </source>
</evidence>
<dbReference type="FunFam" id="3.40.50.620:FF:000008">
    <property type="entry name" value="Tyrosine--tRNA ligase"/>
    <property type="match status" value="1"/>
</dbReference>
<gene>
    <name evidence="11" type="primary">tyrS</name>
    <name evidence="13" type="ORF">DYP60_04780</name>
</gene>
<dbReference type="PRINTS" id="PR01040">
    <property type="entry name" value="TRNASYNTHTYR"/>
</dbReference>
<dbReference type="InterPro" id="IPR024088">
    <property type="entry name" value="Tyr-tRNA-ligase_bac-type"/>
</dbReference>
<keyword evidence="4 11" id="KW-0547">Nucleotide-binding</keyword>
<evidence type="ECO:0000256" key="5">
    <source>
        <dbReference type="ARBA" id="ARBA00022840"/>
    </source>
</evidence>
<dbReference type="RefSeq" id="WP_117329746.1">
    <property type="nucleotide sequence ID" value="NZ_QUWK01000004.1"/>
</dbReference>
<feature type="binding site" evidence="11">
    <location>
        <position position="174"/>
    </location>
    <ligand>
        <name>L-tyrosine</name>
        <dbReference type="ChEBI" id="CHEBI:58315"/>
    </ligand>
</feature>
<proteinExistence type="inferred from homology"/>
<dbReference type="SUPFAM" id="SSF52374">
    <property type="entry name" value="Nucleotidylyl transferase"/>
    <property type="match status" value="1"/>
</dbReference>
<keyword evidence="2 11" id="KW-0963">Cytoplasm</keyword>
<keyword evidence="7 11" id="KW-0648">Protein biosynthesis</keyword>
<comment type="catalytic activity">
    <reaction evidence="9 11">
        <text>tRNA(Tyr) + L-tyrosine + ATP = L-tyrosyl-tRNA(Tyr) + AMP + diphosphate + H(+)</text>
        <dbReference type="Rhea" id="RHEA:10220"/>
        <dbReference type="Rhea" id="RHEA-COMP:9706"/>
        <dbReference type="Rhea" id="RHEA-COMP:9707"/>
        <dbReference type="ChEBI" id="CHEBI:15378"/>
        <dbReference type="ChEBI" id="CHEBI:30616"/>
        <dbReference type="ChEBI" id="CHEBI:33019"/>
        <dbReference type="ChEBI" id="CHEBI:58315"/>
        <dbReference type="ChEBI" id="CHEBI:78442"/>
        <dbReference type="ChEBI" id="CHEBI:78536"/>
        <dbReference type="ChEBI" id="CHEBI:456215"/>
        <dbReference type="EC" id="6.1.1.1"/>
    </reaction>
</comment>
<dbReference type="Proteomes" id="UP000264002">
    <property type="component" value="Unassembled WGS sequence"/>
</dbReference>
<dbReference type="InterPro" id="IPR002307">
    <property type="entry name" value="Tyr-tRNA-ligase"/>
</dbReference>
<dbReference type="Pfam" id="PF00579">
    <property type="entry name" value="tRNA-synt_1b"/>
    <property type="match status" value="1"/>
</dbReference>
<dbReference type="Gene3D" id="3.40.50.620">
    <property type="entry name" value="HUPs"/>
    <property type="match status" value="1"/>
</dbReference>
<dbReference type="InterPro" id="IPR036986">
    <property type="entry name" value="S4_RNA-bd_sf"/>
</dbReference>
<feature type="short sequence motif" description="'KMSKS' region" evidence="11">
    <location>
        <begin position="234"/>
        <end position="238"/>
    </location>
</feature>
<dbReference type="PROSITE" id="PS50889">
    <property type="entry name" value="S4"/>
    <property type="match status" value="1"/>
</dbReference>
<dbReference type="InterPro" id="IPR002305">
    <property type="entry name" value="aa-tRNA-synth_Ic"/>
</dbReference>
<comment type="function">
    <text evidence="11">Catalyzes the attachment of tyrosine to tRNA(Tyr) in a two-step reaction: tyrosine is first activated by ATP to form Tyr-AMP and then transferred to the acceptor end of tRNA(Tyr).</text>
</comment>
<dbReference type="PANTHER" id="PTHR11766:SF0">
    <property type="entry name" value="TYROSINE--TRNA LIGASE, MITOCHONDRIAL"/>
    <property type="match status" value="1"/>
</dbReference>
<dbReference type="EMBL" id="QUWK01000004">
    <property type="protein sequence ID" value="RFU95336.1"/>
    <property type="molecule type" value="Genomic_DNA"/>
</dbReference>
<keyword evidence="6 12" id="KW-0694">RNA-binding</keyword>
<evidence type="ECO:0000313" key="14">
    <source>
        <dbReference type="Proteomes" id="UP000264002"/>
    </source>
</evidence>
<comment type="subunit">
    <text evidence="11">Homodimer.</text>
</comment>
<evidence type="ECO:0000256" key="11">
    <source>
        <dbReference type="HAMAP-Rule" id="MF_02006"/>
    </source>
</evidence>
<dbReference type="InterPro" id="IPR001412">
    <property type="entry name" value="aa-tRNA-synth_I_CS"/>
</dbReference>
<dbReference type="GO" id="GO:0005524">
    <property type="term" value="F:ATP binding"/>
    <property type="evidence" value="ECO:0007669"/>
    <property type="project" value="UniProtKB-UniRule"/>
</dbReference>
<evidence type="ECO:0000256" key="10">
    <source>
        <dbReference type="ARBA" id="ARBA00060965"/>
    </source>
</evidence>
<keyword evidence="14" id="KW-1185">Reference proteome</keyword>
<reference evidence="14" key="1">
    <citation type="submission" date="2018-08" db="EMBL/GenBank/DDBJ databases">
        <authorList>
            <person name="Grouzdev D.S."/>
            <person name="Krutkina M.S."/>
        </authorList>
    </citation>
    <scope>NUCLEOTIDE SEQUENCE [LARGE SCALE GENOMIC DNA]</scope>
    <source>
        <strain evidence="14">4-11</strain>
    </source>
</reference>
<name>A0A372MJ42_9SPIR</name>
<keyword evidence="8 11" id="KW-0030">Aminoacyl-tRNA synthetase</keyword>
<reference evidence="13 14" key="2">
    <citation type="submission" date="2018-09" db="EMBL/GenBank/DDBJ databases">
        <title>Genome of Sphaerochaeta halotolerans strain 4-11.</title>
        <authorList>
            <person name="Nazina T.N."/>
            <person name="Sokolova D.S."/>
        </authorList>
    </citation>
    <scope>NUCLEOTIDE SEQUENCE [LARGE SCALE GENOMIC DNA]</scope>
    <source>
        <strain evidence="13 14">4-11</strain>
    </source>
</reference>
<dbReference type="PANTHER" id="PTHR11766">
    <property type="entry name" value="TYROSYL-TRNA SYNTHETASE"/>
    <property type="match status" value="1"/>
</dbReference>
<dbReference type="Gene3D" id="3.10.290.10">
    <property type="entry name" value="RNA-binding S4 domain"/>
    <property type="match status" value="1"/>
</dbReference>
<evidence type="ECO:0000256" key="9">
    <source>
        <dbReference type="ARBA" id="ARBA00048248"/>
    </source>
</evidence>
<evidence type="ECO:0000256" key="3">
    <source>
        <dbReference type="ARBA" id="ARBA00022598"/>
    </source>
</evidence>
<dbReference type="Gene3D" id="1.10.240.10">
    <property type="entry name" value="Tyrosyl-Transfer RNA Synthetase"/>
    <property type="match status" value="1"/>
</dbReference>
<organism evidence="13 14">
    <name type="scientific">Sphaerochaeta halotolerans</name>
    <dbReference type="NCBI Taxonomy" id="2293840"/>
    <lineage>
        <taxon>Bacteria</taxon>
        <taxon>Pseudomonadati</taxon>
        <taxon>Spirochaetota</taxon>
        <taxon>Spirochaetia</taxon>
        <taxon>Spirochaetales</taxon>
        <taxon>Sphaerochaetaceae</taxon>
        <taxon>Sphaerochaeta</taxon>
    </lineage>
</organism>
<dbReference type="InterPro" id="IPR014729">
    <property type="entry name" value="Rossmann-like_a/b/a_fold"/>
</dbReference>
<feature type="binding site" evidence="11">
    <location>
        <position position="35"/>
    </location>
    <ligand>
        <name>L-tyrosine</name>
        <dbReference type="ChEBI" id="CHEBI:58315"/>
    </ligand>
</feature>
<dbReference type="SUPFAM" id="SSF55174">
    <property type="entry name" value="Alpha-L RNA-binding motif"/>
    <property type="match status" value="1"/>
</dbReference>
<evidence type="ECO:0000256" key="4">
    <source>
        <dbReference type="ARBA" id="ARBA00022741"/>
    </source>
</evidence>
<dbReference type="InterPro" id="IPR024107">
    <property type="entry name" value="Tyr-tRNA-ligase_bac_1"/>
</dbReference>
<dbReference type="CDD" id="cd00805">
    <property type="entry name" value="TyrRS_core"/>
    <property type="match status" value="1"/>
</dbReference>
<evidence type="ECO:0000256" key="8">
    <source>
        <dbReference type="ARBA" id="ARBA00023146"/>
    </source>
</evidence>
<comment type="caution">
    <text evidence="13">The sequence shown here is derived from an EMBL/GenBank/DDBJ whole genome shotgun (WGS) entry which is preliminary data.</text>
</comment>
<protein>
    <recommendedName>
        <fullName evidence="11">Tyrosine--tRNA ligase</fullName>
        <ecNumber evidence="11">6.1.1.1</ecNumber>
    </recommendedName>
    <alternativeName>
        <fullName evidence="11">Tyrosyl-tRNA synthetase</fullName>
        <shortName evidence="11">TyrRS</shortName>
    </alternativeName>
</protein>
<evidence type="ECO:0000256" key="6">
    <source>
        <dbReference type="ARBA" id="ARBA00022884"/>
    </source>
</evidence>
<feature type="binding site" evidence="11">
    <location>
        <position position="237"/>
    </location>
    <ligand>
        <name>ATP</name>
        <dbReference type="ChEBI" id="CHEBI:30616"/>
    </ligand>
</feature>
<dbReference type="PROSITE" id="PS00178">
    <property type="entry name" value="AA_TRNA_LIGASE_I"/>
    <property type="match status" value="1"/>
</dbReference>
<sequence length="418" mass="46799">MNKALQTLVDRGFVKACTDYDALSDLMNAGPVTFYVGADPTGKSLHIGHMVPFFAMHHLQNAGHNPIALVGGGTAMIGDPSGKTEMRRMLTVEQIKKNCASIKEQLGTVVDFSEHPEGGKGKAVALNNADWLNGLNYITFLREIGKHFSVNRMLTFESYKQRLERGLSFIEFNYQLLQSYDFYILNRDHGCRLQIGGDDQWGNIVSGIELIRKLGGPECYGLTFNLITRSDGHKMGKSEKGAVFLDPELFSPYDFYQYWRNVNDADVVRFLKLFTFLPLEEIAQYEREDVNINEAKDRLAYEQTKIIHGEEEAEKARTAAKAMFNGANLGLVGREGMPSLVIGKQELETGIGVLDLFSRTDLAATNSDARRLVAGGGAWIGDRRVDNPKTLIDSSYLDEYGELILRAGKKRYFRIIVE</sequence>
<evidence type="ECO:0000313" key="13">
    <source>
        <dbReference type="EMBL" id="RFU95336.1"/>
    </source>
</evidence>
<keyword evidence="5 11" id="KW-0067">ATP-binding</keyword>
<dbReference type="FunFam" id="1.10.240.10:FF:000001">
    <property type="entry name" value="Tyrosine--tRNA ligase"/>
    <property type="match status" value="1"/>
</dbReference>
<dbReference type="GO" id="GO:0005829">
    <property type="term" value="C:cytosol"/>
    <property type="evidence" value="ECO:0007669"/>
    <property type="project" value="TreeGrafter"/>
</dbReference>
<comment type="subcellular location">
    <subcellularLocation>
        <location evidence="1 11">Cytoplasm</location>
    </subcellularLocation>
</comment>
<keyword evidence="3 11" id="KW-0436">Ligase</keyword>
<dbReference type="GO" id="GO:0042803">
    <property type="term" value="F:protein homodimerization activity"/>
    <property type="evidence" value="ECO:0007669"/>
    <property type="project" value="UniProtKB-ARBA"/>
</dbReference>
<dbReference type="GO" id="GO:0006437">
    <property type="term" value="P:tyrosyl-tRNA aminoacylation"/>
    <property type="evidence" value="ECO:0007669"/>
    <property type="project" value="UniProtKB-UniRule"/>
</dbReference>
<comment type="similarity">
    <text evidence="10 11">Belongs to the class-I aminoacyl-tRNA synthetase family. TyrS type 1 subfamily.</text>
</comment>
<dbReference type="NCBIfam" id="TIGR00234">
    <property type="entry name" value="tyrS"/>
    <property type="match status" value="1"/>
</dbReference>
<dbReference type="EC" id="6.1.1.1" evidence="11"/>
<feature type="short sequence motif" description="'HIGH' region" evidence="11">
    <location>
        <begin position="40"/>
        <end position="49"/>
    </location>
</feature>
<dbReference type="HAMAP" id="MF_02006">
    <property type="entry name" value="Tyr_tRNA_synth_type1"/>
    <property type="match status" value="1"/>
</dbReference>
<dbReference type="GO" id="GO:0004831">
    <property type="term" value="F:tyrosine-tRNA ligase activity"/>
    <property type="evidence" value="ECO:0007669"/>
    <property type="project" value="UniProtKB-UniRule"/>
</dbReference>
<feature type="binding site" evidence="11">
    <location>
        <position position="178"/>
    </location>
    <ligand>
        <name>L-tyrosine</name>
        <dbReference type="ChEBI" id="CHEBI:58315"/>
    </ligand>
</feature>
<evidence type="ECO:0000256" key="7">
    <source>
        <dbReference type="ARBA" id="ARBA00022917"/>
    </source>
</evidence>
<dbReference type="AlphaFoldDB" id="A0A372MJ42"/>
<dbReference type="GO" id="GO:0003723">
    <property type="term" value="F:RNA binding"/>
    <property type="evidence" value="ECO:0007669"/>
    <property type="project" value="UniProtKB-KW"/>
</dbReference>